<keyword evidence="2 3" id="KW-0143">Chaperone</keyword>
<keyword evidence="5" id="KW-1185">Reference proteome</keyword>
<evidence type="ECO:0000313" key="5">
    <source>
        <dbReference type="Proteomes" id="UP000298061"/>
    </source>
</evidence>
<evidence type="ECO:0000256" key="3">
    <source>
        <dbReference type="RuleBase" id="RU364030"/>
    </source>
</evidence>
<evidence type="ECO:0000256" key="1">
    <source>
        <dbReference type="ARBA" id="ARBA00006806"/>
    </source>
</evidence>
<dbReference type="OrthoDB" id="296187at2759"/>
<dbReference type="GO" id="GO:0048487">
    <property type="term" value="F:beta-tubulin binding"/>
    <property type="evidence" value="ECO:0007669"/>
    <property type="project" value="InterPro"/>
</dbReference>
<dbReference type="InterPro" id="IPR036126">
    <property type="entry name" value="TBCA_sf"/>
</dbReference>
<dbReference type="Pfam" id="PF02970">
    <property type="entry name" value="TBCA"/>
    <property type="match status" value="1"/>
</dbReference>
<dbReference type="SUPFAM" id="SSF46988">
    <property type="entry name" value="Tubulin chaperone cofactor A"/>
    <property type="match status" value="1"/>
</dbReference>
<sequence>MDAAATRRQLKIKSGVAKRLLKENRLYRDEVEEHTRKLDKLVAGGSAEAWDLKNGKAMLEESKKMVEDSNTRLGRAVGDLHDLVNAAKKDEGLSQSEELLKAEEALEEASL</sequence>
<dbReference type="InterPro" id="IPR004226">
    <property type="entry name" value="TBCA"/>
</dbReference>
<dbReference type="GO" id="GO:0007023">
    <property type="term" value="P:post-chaperonin tubulin folding pathway"/>
    <property type="evidence" value="ECO:0007669"/>
    <property type="project" value="UniProtKB-UniRule"/>
</dbReference>
<dbReference type="STRING" id="135208.A0A4Y9ZKF1"/>
<dbReference type="GO" id="GO:0007021">
    <property type="term" value="P:tubulin complex assembly"/>
    <property type="evidence" value="ECO:0007669"/>
    <property type="project" value="UniProtKB-UniRule"/>
</dbReference>
<name>A0A4Y9ZKF1_9AGAM</name>
<protein>
    <recommendedName>
        <fullName evidence="3">Tubulin-specific chaperone A</fullName>
    </recommendedName>
</protein>
<comment type="similarity">
    <text evidence="1 3">Belongs to the TBCA family.</text>
</comment>
<dbReference type="AlphaFoldDB" id="A0A4Y9ZKF1"/>
<dbReference type="Gene3D" id="1.20.58.90">
    <property type="match status" value="1"/>
</dbReference>
<dbReference type="Proteomes" id="UP000298061">
    <property type="component" value="Unassembled WGS sequence"/>
</dbReference>
<evidence type="ECO:0000256" key="2">
    <source>
        <dbReference type="ARBA" id="ARBA00023186"/>
    </source>
</evidence>
<dbReference type="GO" id="GO:0005874">
    <property type="term" value="C:microtubule"/>
    <property type="evidence" value="ECO:0007669"/>
    <property type="project" value="UniProtKB-KW"/>
</dbReference>
<proteinExistence type="inferred from homology"/>
<comment type="subcellular location">
    <subcellularLocation>
        <location evidence="3">Cytoplasm</location>
        <location evidence="3">Cytoskeleton</location>
    </subcellularLocation>
</comment>
<dbReference type="GO" id="GO:0005829">
    <property type="term" value="C:cytosol"/>
    <property type="evidence" value="ECO:0007669"/>
    <property type="project" value="TreeGrafter"/>
</dbReference>
<gene>
    <name evidence="4" type="ORF">EWM64_g9893</name>
</gene>
<dbReference type="EMBL" id="SFCI01002289">
    <property type="protein sequence ID" value="TFY74118.1"/>
    <property type="molecule type" value="Genomic_DNA"/>
</dbReference>
<dbReference type="PANTHER" id="PTHR21500:SF0">
    <property type="entry name" value="TUBULIN-SPECIFIC CHAPERONE A"/>
    <property type="match status" value="1"/>
</dbReference>
<evidence type="ECO:0000313" key="4">
    <source>
        <dbReference type="EMBL" id="TFY74118.1"/>
    </source>
</evidence>
<keyword evidence="3" id="KW-0963">Cytoplasm</keyword>
<comment type="caution">
    <text evidence="4">The sequence shown here is derived from an EMBL/GenBank/DDBJ whole genome shotgun (WGS) entry which is preliminary data.</text>
</comment>
<reference evidence="4 5" key="1">
    <citation type="submission" date="2019-02" db="EMBL/GenBank/DDBJ databases">
        <title>Genome sequencing of the rare red list fungi Hericium alpestre (H. flagellum).</title>
        <authorList>
            <person name="Buettner E."/>
            <person name="Kellner H."/>
        </authorList>
    </citation>
    <scope>NUCLEOTIDE SEQUENCE [LARGE SCALE GENOMIC DNA]</scope>
    <source>
        <strain evidence="4 5">DSM 108284</strain>
    </source>
</reference>
<organism evidence="4 5">
    <name type="scientific">Hericium alpestre</name>
    <dbReference type="NCBI Taxonomy" id="135208"/>
    <lineage>
        <taxon>Eukaryota</taxon>
        <taxon>Fungi</taxon>
        <taxon>Dikarya</taxon>
        <taxon>Basidiomycota</taxon>
        <taxon>Agaricomycotina</taxon>
        <taxon>Agaricomycetes</taxon>
        <taxon>Russulales</taxon>
        <taxon>Hericiaceae</taxon>
        <taxon>Hericium</taxon>
    </lineage>
</organism>
<dbReference type="PANTHER" id="PTHR21500">
    <property type="entry name" value="TUBULIN-SPECIFIC CHAPERONE A"/>
    <property type="match status" value="1"/>
</dbReference>
<accession>A0A4Y9ZKF1</accession>
<keyword evidence="3" id="KW-0206">Cytoskeleton</keyword>
<keyword evidence="3" id="KW-0493">Microtubule</keyword>
<comment type="subunit">
    <text evidence="3">Supercomplex made of cofactors A to E. Cofactors A and D function by capturing and stabilizing tubulin in a quasi-native conformation. Cofactor E binds to the cofactor D-tubulin complex; interaction with cofactor C then causes the release of tubulin polypeptides that are committed to the native state.</text>
</comment>